<keyword evidence="2" id="KW-1185">Reference proteome</keyword>
<sequence length="97" mass="10752">MLTSQGIEEITQAIRNLIDHGQYDINGLTNDIEPYSVTIQGSKIIVYFNFGEGVSGSFSNFKLISASGNIIAIKPDVLVKPDEKGLLMRFNFEIKEV</sequence>
<dbReference type="Proteomes" id="UP000248132">
    <property type="component" value="Unassembled WGS sequence"/>
</dbReference>
<name>A0A318XV89_9FIRM</name>
<gene>
    <name evidence="1" type="ORF">LY28_02773</name>
</gene>
<dbReference type="EMBL" id="QKMR01000017">
    <property type="protein sequence ID" value="PYG86747.1"/>
    <property type="molecule type" value="Genomic_DNA"/>
</dbReference>
<dbReference type="RefSeq" id="WP_110462772.1">
    <property type="nucleotide sequence ID" value="NZ_QKMR01000017.1"/>
</dbReference>
<evidence type="ECO:0000313" key="2">
    <source>
        <dbReference type="Proteomes" id="UP000248132"/>
    </source>
</evidence>
<proteinExistence type="predicted"/>
<evidence type="ECO:0000313" key="1">
    <source>
        <dbReference type="EMBL" id="PYG86747.1"/>
    </source>
</evidence>
<organism evidence="1 2">
    <name type="scientific">Ruminiclostridium sufflavum DSM 19573</name>
    <dbReference type="NCBI Taxonomy" id="1121337"/>
    <lineage>
        <taxon>Bacteria</taxon>
        <taxon>Bacillati</taxon>
        <taxon>Bacillota</taxon>
        <taxon>Clostridia</taxon>
        <taxon>Eubacteriales</taxon>
        <taxon>Oscillospiraceae</taxon>
        <taxon>Ruminiclostridium</taxon>
    </lineage>
</organism>
<dbReference type="OrthoDB" id="2111860at2"/>
<comment type="caution">
    <text evidence="1">The sequence shown here is derived from an EMBL/GenBank/DDBJ whole genome shotgun (WGS) entry which is preliminary data.</text>
</comment>
<dbReference type="AlphaFoldDB" id="A0A318XV89"/>
<reference evidence="1 2" key="1">
    <citation type="submission" date="2018-06" db="EMBL/GenBank/DDBJ databases">
        <title>Genomic Encyclopedia of Type Strains, Phase I: the one thousand microbial genomes (KMG-I) project.</title>
        <authorList>
            <person name="Kyrpides N."/>
        </authorList>
    </citation>
    <scope>NUCLEOTIDE SEQUENCE [LARGE SCALE GENOMIC DNA]</scope>
    <source>
        <strain evidence="1 2">DSM 19573</strain>
    </source>
</reference>
<protein>
    <submittedName>
        <fullName evidence="1">Uncharacterized protein</fullName>
    </submittedName>
</protein>
<accession>A0A318XV89</accession>